<organism evidence="1 2">
    <name type="scientific">Sphingopyxis lindanitolerans</name>
    <dbReference type="NCBI Taxonomy" id="2054227"/>
    <lineage>
        <taxon>Bacteria</taxon>
        <taxon>Pseudomonadati</taxon>
        <taxon>Pseudomonadota</taxon>
        <taxon>Alphaproteobacteria</taxon>
        <taxon>Sphingomonadales</taxon>
        <taxon>Sphingomonadaceae</taxon>
        <taxon>Sphingopyxis</taxon>
    </lineage>
</organism>
<reference evidence="2" key="1">
    <citation type="submission" date="2017-11" db="EMBL/GenBank/DDBJ databases">
        <title>The complete genome sequence of Sphingopyxis pomeranensis sp. nov. strain WS5A3p.</title>
        <authorList>
            <person name="Kaminski M.A."/>
        </authorList>
    </citation>
    <scope>NUCLEOTIDE SEQUENCE [LARGE SCALE GENOMIC DNA]</scope>
    <source>
        <strain evidence="2">WS5A3p</strain>
    </source>
</reference>
<dbReference type="AlphaFoldDB" id="A0A2S8BAN7"/>
<sequence>MPVSNESSIAGPYTPNGATTDFAFDFKATVGNEVVALDQAGALISTALYSVTLDDDEGGVLSFGTAPQISDYSAIYVVSNPELTQPSDFDNTGPSFNPAALTRALDRAAIRDQKQQRDLDRSLKVPFGEAGLNVGSLAGASGKALGVVGGMIQPIAYASGAAADAEYSRLQAEVSRIGAITARDATAAARDAAIAAKASAQQSATAATNVVQQVSDALAVGTVSDLVGTRIYSSKTLLDADLVPADNEYALVVGDATPANNDLYQKNGATTAGSWDGPLGIFAASGAVAQSWAADAEAAAAGVATALTNLVETDFIGRPAPPVDGISGTPNTRYFHVPLQRSGPIKKVWLWSSLGVGVSATLKVKVADLPNGHTQPVNDDVITMARQQSVTVTGPGLHEIDLNLMGDAGQIVGWWFSVAGAVDYVAAPSDSGGFWYDTGLIGDNTTMTLNLRTLGFQWQIGFKQDVQVVTKDTDRKADFAYEVATVHVGRQPRPIPAIAADMDWAMCLSADRITPGQEVGTGDRLQEWLDLSGNGNTPATIASASNRPIYDPDAFGTGIPGVLFNGGVNAFSGEPRVMQLMQTMRLEQPFTYVAIVQIPALNTARQSIAEGFTDAALSDRCAMGLATGGKPYVGIAPATTVASPTAISINEPHLLIGTFDGANSSISVDGTVKATGAVYGALDGLNLGEERGAGARFNGGVGMAGIVKGTLSAAQIAAIEAYAADRYGVTIA</sequence>
<protein>
    <submittedName>
        <fullName evidence="1">Uncharacterized protein</fullName>
    </submittedName>
</protein>
<accession>A0A2S8BAN7</accession>
<comment type="caution">
    <text evidence="1">The sequence shown here is derived from an EMBL/GenBank/DDBJ whole genome shotgun (WGS) entry which is preliminary data.</text>
</comment>
<proteinExistence type="predicted"/>
<dbReference type="OrthoDB" id="7586295at2"/>
<evidence type="ECO:0000313" key="1">
    <source>
        <dbReference type="EMBL" id="PQM29396.1"/>
    </source>
</evidence>
<dbReference type="Gene3D" id="2.60.120.200">
    <property type="match status" value="1"/>
</dbReference>
<evidence type="ECO:0000313" key="2">
    <source>
        <dbReference type="Proteomes" id="UP000238954"/>
    </source>
</evidence>
<dbReference type="Proteomes" id="UP000238954">
    <property type="component" value="Chromosome"/>
</dbReference>
<dbReference type="SUPFAM" id="SSF49899">
    <property type="entry name" value="Concanavalin A-like lectins/glucanases"/>
    <property type="match status" value="1"/>
</dbReference>
<name>A0A2S8BAN7_9SPHN</name>
<keyword evidence="2" id="KW-1185">Reference proteome</keyword>
<dbReference type="EMBL" id="PHFW01000001">
    <property type="protein sequence ID" value="PQM29396.1"/>
    <property type="molecule type" value="Genomic_DNA"/>
</dbReference>
<gene>
    <name evidence="1" type="ORF">CVO77_00200</name>
</gene>
<dbReference type="Pfam" id="PF13385">
    <property type="entry name" value="Laminin_G_3"/>
    <property type="match status" value="1"/>
</dbReference>
<dbReference type="RefSeq" id="WP_105997354.1">
    <property type="nucleotide sequence ID" value="NZ_CM009578.1"/>
</dbReference>
<dbReference type="InterPro" id="IPR013320">
    <property type="entry name" value="ConA-like_dom_sf"/>
</dbReference>